<organism evidence="1 2">
    <name type="scientific">Austropuccinia psidii MF-1</name>
    <dbReference type="NCBI Taxonomy" id="1389203"/>
    <lineage>
        <taxon>Eukaryota</taxon>
        <taxon>Fungi</taxon>
        <taxon>Dikarya</taxon>
        <taxon>Basidiomycota</taxon>
        <taxon>Pucciniomycotina</taxon>
        <taxon>Pucciniomycetes</taxon>
        <taxon>Pucciniales</taxon>
        <taxon>Sphaerophragmiaceae</taxon>
        <taxon>Austropuccinia</taxon>
    </lineage>
</organism>
<accession>A0A9Q3IS41</accession>
<evidence type="ECO:0008006" key="3">
    <source>
        <dbReference type="Google" id="ProtNLM"/>
    </source>
</evidence>
<gene>
    <name evidence="1" type="ORF">O181_088790</name>
</gene>
<name>A0A9Q3IS41_9BASI</name>
<dbReference type="OrthoDB" id="5593162at2759"/>
<protein>
    <recommendedName>
        <fullName evidence="3">Reverse transcriptase/retrotransposon-derived protein RNase H-like domain-containing protein</fullName>
    </recommendedName>
</protein>
<evidence type="ECO:0000313" key="2">
    <source>
        <dbReference type="Proteomes" id="UP000765509"/>
    </source>
</evidence>
<dbReference type="Proteomes" id="UP000765509">
    <property type="component" value="Unassembled WGS sequence"/>
</dbReference>
<evidence type="ECO:0000313" key="1">
    <source>
        <dbReference type="EMBL" id="MBW0549075.1"/>
    </source>
</evidence>
<comment type="caution">
    <text evidence="1">The sequence shown here is derived from an EMBL/GenBank/DDBJ whole genome shotgun (WGS) entry which is preliminary data.</text>
</comment>
<keyword evidence="2" id="KW-1185">Reference proteome</keyword>
<proteinExistence type="predicted"/>
<dbReference type="AlphaFoldDB" id="A0A9Q3IS41"/>
<dbReference type="EMBL" id="AVOT02054363">
    <property type="protein sequence ID" value="MBW0549075.1"/>
    <property type="molecule type" value="Genomic_DNA"/>
</dbReference>
<sequence>MTQERIKAYEKIRKDPTEAALLHMPDCNIPVKLYIDACGDGLGPALHQVQIIDKNLQRDLHMLICQIAIQEYGGKMTIVHKEGNIYNDSDGLSMWALADVPDNTAHVALEAEPHIPIEGINITDIGLDSL</sequence>
<reference evidence="1" key="1">
    <citation type="submission" date="2021-03" db="EMBL/GenBank/DDBJ databases">
        <title>Draft genome sequence of rust myrtle Austropuccinia psidii MF-1, a brazilian biotype.</title>
        <authorList>
            <person name="Quecine M.C."/>
            <person name="Pachon D.M.R."/>
            <person name="Bonatelli M.L."/>
            <person name="Correr F.H."/>
            <person name="Franceschini L.M."/>
            <person name="Leite T.F."/>
            <person name="Margarido G.R.A."/>
            <person name="Almeida C.A."/>
            <person name="Ferrarezi J.A."/>
            <person name="Labate C.A."/>
        </authorList>
    </citation>
    <scope>NUCLEOTIDE SEQUENCE</scope>
    <source>
        <strain evidence="1">MF-1</strain>
    </source>
</reference>